<proteinExistence type="predicted"/>
<gene>
    <name evidence="3" type="ORF">Cph01nite_12320</name>
</gene>
<feature type="transmembrane region" description="Helical" evidence="2">
    <location>
        <begin position="62"/>
        <end position="83"/>
    </location>
</feature>
<dbReference type="Proteomes" id="UP000614741">
    <property type="component" value="Unassembled WGS sequence"/>
</dbReference>
<dbReference type="InterPro" id="IPR019051">
    <property type="entry name" value="Trp_biosyn_TM_oprn/chp"/>
</dbReference>
<keyword evidence="2" id="KW-1133">Transmembrane helix</keyword>
<evidence type="ECO:0000256" key="2">
    <source>
        <dbReference type="SAM" id="Phobius"/>
    </source>
</evidence>
<dbReference type="Pfam" id="PF09534">
    <property type="entry name" value="Trp_oprn_chp"/>
    <property type="match status" value="1"/>
</dbReference>
<feature type="transmembrane region" description="Helical" evidence="2">
    <location>
        <begin position="142"/>
        <end position="161"/>
    </location>
</feature>
<evidence type="ECO:0000313" key="3">
    <source>
        <dbReference type="EMBL" id="GIG39470.1"/>
    </source>
</evidence>
<evidence type="ECO:0000313" key="4">
    <source>
        <dbReference type="Proteomes" id="UP000614741"/>
    </source>
</evidence>
<keyword evidence="2" id="KW-0812">Transmembrane</keyword>
<reference evidence="3 4" key="1">
    <citation type="submission" date="2021-01" db="EMBL/GenBank/DDBJ databases">
        <title>Whole genome shotgun sequence of Cellulomonas phragmiteti NBRC 110785.</title>
        <authorList>
            <person name="Komaki H."/>
            <person name="Tamura T."/>
        </authorList>
    </citation>
    <scope>NUCLEOTIDE SEQUENCE [LARGE SCALE GENOMIC DNA]</scope>
    <source>
        <strain evidence="3 4">NBRC 110785</strain>
    </source>
</reference>
<keyword evidence="4" id="KW-1185">Reference proteome</keyword>
<organism evidence="3 4">
    <name type="scientific">Cellulomonas phragmiteti</name>
    <dbReference type="NCBI Taxonomy" id="478780"/>
    <lineage>
        <taxon>Bacteria</taxon>
        <taxon>Bacillati</taxon>
        <taxon>Actinomycetota</taxon>
        <taxon>Actinomycetes</taxon>
        <taxon>Micrococcales</taxon>
        <taxon>Cellulomonadaceae</taxon>
        <taxon>Cellulomonas</taxon>
    </lineage>
</organism>
<keyword evidence="2" id="KW-0472">Membrane</keyword>
<feature type="transmembrane region" description="Helical" evidence="2">
    <location>
        <begin position="22"/>
        <end position="42"/>
    </location>
</feature>
<accession>A0ABQ4DJF3</accession>
<dbReference type="RefSeq" id="WP_203672347.1">
    <property type="nucleotide sequence ID" value="NZ_BONP01000005.1"/>
</dbReference>
<name>A0ABQ4DJF3_9CELL</name>
<comment type="caution">
    <text evidence="3">The sequence shown here is derived from an EMBL/GenBank/DDBJ whole genome shotgun (WGS) entry which is preliminary data.</text>
</comment>
<feature type="compositionally biased region" description="Basic and acidic residues" evidence="1">
    <location>
        <begin position="188"/>
        <end position="204"/>
    </location>
</feature>
<sequence>MTSVPAPTGAAAATQGPRRGRWAALLVLAAAAVGAVGLPTWVAAEGTSVLDGPVAVDVAGRLAAPQVPAAALVLLAAAGAVALVGRVGRWVVAVVVAGAGALAAGAAATVLADPAGAVSGAVADATGVTAGDATASATGAPVVALTVGVLVVVLAGALARAGGPWHQRSRRHERPAVHGAVAPDQGAVDERADWDALTRGDDPS</sequence>
<evidence type="ECO:0000256" key="1">
    <source>
        <dbReference type="SAM" id="MobiDB-lite"/>
    </source>
</evidence>
<feature type="transmembrane region" description="Helical" evidence="2">
    <location>
        <begin position="90"/>
        <end position="112"/>
    </location>
</feature>
<protein>
    <recommendedName>
        <fullName evidence="5">Tryptophan-associated transmembrane protein</fullName>
    </recommendedName>
</protein>
<evidence type="ECO:0008006" key="5">
    <source>
        <dbReference type="Google" id="ProtNLM"/>
    </source>
</evidence>
<feature type="region of interest" description="Disordered" evidence="1">
    <location>
        <begin position="166"/>
        <end position="204"/>
    </location>
</feature>
<dbReference type="EMBL" id="BONP01000005">
    <property type="protein sequence ID" value="GIG39470.1"/>
    <property type="molecule type" value="Genomic_DNA"/>
</dbReference>